<dbReference type="PRINTS" id="PR00332">
    <property type="entry name" value="HISTRIAD"/>
</dbReference>
<evidence type="ECO:0000256" key="3">
    <source>
        <dbReference type="PROSITE-ProRule" id="PRU00464"/>
    </source>
</evidence>
<dbReference type="Proteomes" id="UP000276634">
    <property type="component" value="Unassembled WGS sequence"/>
</dbReference>
<dbReference type="Pfam" id="PF01230">
    <property type="entry name" value="HIT"/>
    <property type="match status" value="1"/>
</dbReference>
<protein>
    <submittedName>
        <fullName evidence="5">Histidine triad (HIT) family protein</fullName>
    </submittedName>
</protein>
<dbReference type="InterPro" id="IPR019808">
    <property type="entry name" value="Histidine_triad_CS"/>
</dbReference>
<evidence type="ECO:0000313" key="6">
    <source>
        <dbReference type="Proteomes" id="UP000276634"/>
    </source>
</evidence>
<evidence type="ECO:0000256" key="1">
    <source>
        <dbReference type="PIRSR" id="PIRSR601310-1"/>
    </source>
</evidence>
<feature type="domain" description="HIT" evidence="4">
    <location>
        <begin position="4"/>
        <end position="110"/>
    </location>
</feature>
<sequence>MSCVFCDIVAGRAPARFVHQDEQVVAFHDIHPKAPVHVLVVPRVHVASLDHLGPEHEALVLHIIRLLPGLARRLGLAEGYRTVVNTGRGGGQIVDHLHLHLLGGFRHPGR</sequence>
<dbReference type="OrthoDB" id="9784774at2"/>
<name>A0A3N1Y6T9_9GAMM</name>
<dbReference type="EMBL" id="RJVI01000001">
    <property type="protein sequence ID" value="ROR34470.1"/>
    <property type="molecule type" value="Genomic_DNA"/>
</dbReference>
<dbReference type="InterPro" id="IPR001310">
    <property type="entry name" value="Histidine_triad_HIT"/>
</dbReference>
<dbReference type="GO" id="GO:0003824">
    <property type="term" value="F:catalytic activity"/>
    <property type="evidence" value="ECO:0007669"/>
    <property type="project" value="InterPro"/>
</dbReference>
<dbReference type="CDD" id="cd01276">
    <property type="entry name" value="PKCI_related"/>
    <property type="match status" value="1"/>
</dbReference>
<reference evidence="5 6" key="1">
    <citation type="submission" date="2018-11" db="EMBL/GenBank/DDBJ databases">
        <title>Genomic Encyclopedia of Type Strains, Phase IV (KMG-IV): sequencing the most valuable type-strain genomes for metagenomic binning, comparative biology and taxonomic classification.</title>
        <authorList>
            <person name="Goeker M."/>
        </authorList>
    </citation>
    <scope>NUCLEOTIDE SEQUENCE [LARGE SCALE GENOMIC DNA]</scope>
    <source>
        <strain evidence="5 6">DSM 100275</strain>
    </source>
</reference>
<feature type="short sequence motif" description="Histidine triad motif" evidence="2 3">
    <location>
        <begin position="96"/>
        <end position="100"/>
    </location>
</feature>
<evidence type="ECO:0000313" key="5">
    <source>
        <dbReference type="EMBL" id="ROR34470.1"/>
    </source>
</evidence>
<evidence type="ECO:0000259" key="4">
    <source>
        <dbReference type="PROSITE" id="PS51084"/>
    </source>
</evidence>
<dbReference type="InterPro" id="IPR011146">
    <property type="entry name" value="HIT-like"/>
</dbReference>
<dbReference type="InterPro" id="IPR036265">
    <property type="entry name" value="HIT-like_sf"/>
</dbReference>
<comment type="caution">
    <text evidence="5">The sequence shown here is derived from an EMBL/GenBank/DDBJ whole genome shotgun (WGS) entry which is preliminary data.</text>
</comment>
<evidence type="ECO:0000256" key="2">
    <source>
        <dbReference type="PIRSR" id="PIRSR601310-3"/>
    </source>
</evidence>
<feature type="active site" description="Tele-AMP-histidine intermediate" evidence="1">
    <location>
        <position position="98"/>
    </location>
</feature>
<organism evidence="5 6">
    <name type="scientific">Inmirania thermothiophila</name>
    <dbReference type="NCBI Taxonomy" id="1750597"/>
    <lineage>
        <taxon>Bacteria</taxon>
        <taxon>Pseudomonadati</taxon>
        <taxon>Pseudomonadota</taxon>
        <taxon>Gammaproteobacteria</taxon>
        <taxon>Chromatiales</taxon>
        <taxon>Ectothiorhodospiraceae</taxon>
        <taxon>Inmirania</taxon>
    </lineage>
</organism>
<gene>
    <name evidence="5" type="ORF">EDC57_0368</name>
</gene>
<proteinExistence type="predicted"/>
<dbReference type="PROSITE" id="PS51084">
    <property type="entry name" value="HIT_2"/>
    <property type="match status" value="1"/>
</dbReference>
<accession>A0A3N1Y6T9</accession>
<dbReference type="SUPFAM" id="SSF54197">
    <property type="entry name" value="HIT-like"/>
    <property type="match status" value="1"/>
</dbReference>
<dbReference type="PROSITE" id="PS00892">
    <property type="entry name" value="HIT_1"/>
    <property type="match status" value="1"/>
</dbReference>
<dbReference type="AlphaFoldDB" id="A0A3N1Y6T9"/>
<dbReference type="Gene3D" id="3.30.428.10">
    <property type="entry name" value="HIT-like"/>
    <property type="match status" value="1"/>
</dbReference>
<dbReference type="PANTHER" id="PTHR23089">
    <property type="entry name" value="HISTIDINE TRIAD HIT PROTEIN"/>
    <property type="match status" value="1"/>
</dbReference>
<dbReference type="RefSeq" id="WP_123399673.1">
    <property type="nucleotide sequence ID" value="NZ_RJVI01000001.1"/>
</dbReference>
<keyword evidence="6" id="KW-1185">Reference proteome</keyword>